<evidence type="ECO:0000256" key="2">
    <source>
        <dbReference type="ARBA" id="ARBA00022692"/>
    </source>
</evidence>
<reference evidence="6" key="1">
    <citation type="submission" date="2021-09" db="EMBL/GenBank/DDBJ databases">
        <title>Genomic analysis of Ralstonia spp.</title>
        <authorList>
            <person name="Aburjaile F."/>
            <person name="Ariute J.C."/>
            <person name="Pais A.K.L."/>
            <person name="Albuquerque G.M.R."/>
            <person name="Silva A.M.F."/>
            <person name="Brenig B."/>
            <person name="Azevedo V."/>
            <person name="Matiuzzi M."/>
            <person name="Ramos R."/>
            <person name="Goes-Neto A."/>
            <person name="Soares S."/>
            <person name="Iseppon A.M.B."/>
            <person name="Souza E."/>
            <person name="Gama M."/>
        </authorList>
    </citation>
    <scope>NUCLEOTIDE SEQUENCE</scope>
    <source>
        <strain evidence="6">CCRMRs91</strain>
    </source>
</reference>
<name>A0AAW5ZTJ6_RALSL</name>
<comment type="caution">
    <text evidence="6">The sequence shown here is derived from an EMBL/GenBank/DDBJ whole genome shotgun (WGS) entry which is preliminary data.</text>
</comment>
<sequence>MADTASLQVTVFTEMFNDFDNNLLNVINSGSANIIKLITPLVSAGFSIYVMLVMVSYWRGHSHEPVPDFVQRMAGWAVVLSLGMNISYYSLYVVPFFNGLGDDIASAMSGSTSTGAALDTLASTYAQAMWQLLKAADGIEDTLYAIVYILITLFFGMPFMSIAAAYIILARFALGLLLALGPMFISAALFPATRRFCEAWIGQCLSYGFLVALMSAAGLIEIRFAQSIAPNMATLGSLIKIVLMGGAFVVISLNLPGLASQLSGGVGISSMVGKISQAARMLNAMNNARKEKGDRERGQSGGTIAAGCRGPNAANDACR</sequence>
<gene>
    <name evidence="6" type="ORF">LBW59_22290</name>
</gene>
<dbReference type="GO" id="GO:0030255">
    <property type="term" value="P:protein secretion by the type IV secretion system"/>
    <property type="evidence" value="ECO:0007669"/>
    <property type="project" value="InterPro"/>
</dbReference>
<protein>
    <submittedName>
        <fullName evidence="6">Type IV secretion system protein</fullName>
    </submittedName>
</protein>
<dbReference type="GO" id="GO:0016020">
    <property type="term" value="C:membrane"/>
    <property type="evidence" value="ECO:0007669"/>
    <property type="project" value="UniProtKB-SubCell"/>
</dbReference>
<feature type="transmembrane region" description="Helical" evidence="5">
    <location>
        <begin position="199"/>
        <end position="220"/>
    </location>
</feature>
<evidence type="ECO:0000256" key="4">
    <source>
        <dbReference type="ARBA" id="ARBA00023136"/>
    </source>
</evidence>
<evidence type="ECO:0000313" key="7">
    <source>
        <dbReference type="Proteomes" id="UP001144050"/>
    </source>
</evidence>
<proteinExistence type="predicted"/>
<feature type="transmembrane region" description="Helical" evidence="5">
    <location>
        <begin position="34"/>
        <end position="57"/>
    </location>
</feature>
<comment type="subcellular location">
    <subcellularLocation>
        <location evidence="1">Membrane</location>
        <topology evidence="1">Multi-pass membrane protein</topology>
    </subcellularLocation>
</comment>
<evidence type="ECO:0000256" key="3">
    <source>
        <dbReference type="ARBA" id="ARBA00022989"/>
    </source>
</evidence>
<dbReference type="AlphaFoldDB" id="A0AAW5ZTJ6"/>
<dbReference type="RefSeq" id="WP_271657208.1">
    <property type="nucleotide sequence ID" value="NZ_JAIVFG010000052.1"/>
</dbReference>
<accession>A0AAW5ZTJ6</accession>
<evidence type="ECO:0000256" key="5">
    <source>
        <dbReference type="SAM" id="Phobius"/>
    </source>
</evidence>
<dbReference type="Pfam" id="PF04610">
    <property type="entry name" value="TrbL"/>
    <property type="match status" value="1"/>
</dbReference>
<feature type="transmembrane region" description="Helical" evidence="5">
    <location>
        <begin position="176"/>
        <end position="193"/>
    </location>
</feature>
<dbReference type="Proteomes" id="UP001144050">
    <property type="component" value="Unassembled WGS sequence"/>
</dbReference>
<organism evidence="6 7">
    <name type="scientific">Ralstonia solanacearum</name>
    <name type="common">Pseudomonas solanacearum</name>
    <dbReference type="NCBI Taxonomy" id="305"/>
    <lineage>
        <taxon>Bacteria</taxon>
        <taxon>Pseudomonadati</taxon>
        <taxon>Pseudomonadota</taxon>
        <taxon>Betaproteobacteria</taxon>
        <taxon>Burkholderiales</taxon>
        <taxon>Burkholderiaceae</taxon>
        <taxon>Ralstonia</taxon>
        <taxon>Ralstonia solanacearum species complex</taxon>
    </lineage>
</organism>
<keyword evidence="3 5" id="KW-1133">Transmembrane helix</keyword>
<feature type="transmembrane region" description="Helical" evidence="5">
    <location>
        <begin position="69"/>
        <end position="91"/>
    </location>
</feature>
<dbReference type="EMBL" id="JAIVFG010000052">
    <property type="protein sequence ID" value="MDB0573481.1"/>
    <property type="molecule type" value="Genomic_DNA"/>
</dbReference>
<evidence type="ECO:0000313" key="6">
    <source>
        <dbReference type="EMBL" id="MDB0573481.1"/>
    </source>
</evidence>
<dbReference type="InterPro" id="IPR007688">
    <property type="entry name" value="Conjugal_tfr_TrbL/VirB6"/>
</dbReference>
<keyword evidence="2 5" id="KW-0812">Transmembrane</keyword>
<feature type="transmembrane region" description="Helical" evidence="5">
    <location>
        <begin position="232"/>
        <end position="253"/>
    </location>
</feature>
<feature type="transmembrane region" description="Helical" evidence="5">
    <location>
        <begin position="143"/>
        <end position="169"/>
    </location>
</feature>
<keyword evidence="4 5" id="KW-0472">Membrane</keyword>
<evidence type="ECO:0000256" key="1">
    <source>
        <dbReference type="ARBA" id="ARBA00004141"/>
    </source>
</evidence>